<dbReference type="EMBL" id="AHMH02000027">
    <property type="protein sequence ID" value="EMN02109.1"/>
    <property type="molecule type" value="Genomic_DNA"/>
</dbReference>
<evidence type="ECO:0000256" key="1">
    <source>
        <dbReference type="SAM" id="Phobius"/>
    </source>
</evidence>
<keyword evidence="1" id="KW-0812">Transmembrane</keyword>
<feature type="transmembrane region" description="Helical" evidence="1">
    <location>
        <begin position="81"/>
        <end position="98"/>
    </location>
</feature>
<keyword evidence="3" id="KW-1185">Reference proteome</keyword>
<feature type="transmembrane region" description="Helical" evidence="1">
    <location>
        <begin position="272"/>
        <end position="290"/>
    </location>
</feature>
<name>A0ABP2TD11_9LEPT</name>
<protein>
    <submittedName>
        <fullName evidence="2">Membrane protein</fullName>
    </submittedName>
</protein>
<dbReference type="Proteomes" id="UP000012099">
    <property type="component" value="Unassembled WGS sequence"/>
</dbReference>
<feature type="transmembrane region" description="Helical" evidence="1">
    <location>
        <begin position="234"/>
        <end position="251"/>
    </location>
</feature>
<accession>A0ABP2TD11</accession>
<reference evidence="2 3" key="1">
    <citation type="submission" date="2013-01" db="EMBL/GenBank/DDBJ databases">
        <authorList>
            <person name="Harkins D.M."/>
            <person name="Durkin A.S."/>
            <person name="Brinkac L.M."/>
            <person name="Haft D.H."/>
            <person name="Selengut J.D."/>
            <person name="Sanka R."/>
            <person name="DePew J."/>
            <person name="Purushe J."/>
            <person name="Whelen A.C."/>
            <person name="Vinetz J.M."/>
            <person name="Sutton G.G."/>
            <person name="Nierman W.C."/>
            <person name="Fouts D.E."/>
        </authorList>
    </citation>
    <scope>NUCLEOTIDE SEQUENCE [LARGE SCALE GENOMIC DNA]</scope>
    <source>
        <strain evidence="2 3">2007001578</strain>
    </source>
</reference>
<feature type="transmembrane region" description="Helical" evidence="1">
    <location>
        <begin position="140"/>
        <end position="165"/>
    </location>
</feature>
<evidence type="ECO:0000313" key="2">
    <source>
        <dbReference type="EMBL" id="EMN02109.1"/>
    </source>
</evidence>
<gene>
    <name evidence="2" type="ORF">LEP1GSC035_3191</name>
</gene>
<feature type="transmembrane region" description="Helical" evidence="1">
    <location>
        <begin position="296"/>
        <end position="319"/>
    </location>
</feature>
<keyword evidence="1" id="KW-0472">Membrane</keyword>
<feature type="transmembrane region" description="Helical" evidence="1">
    <location>
        <begin position="177"/>
        <end position="199"/>
    </location>
</feature>
<feature type="transmembrane region" description="Helical" evidence="1">
    <location>
        <begin position="31"/>
        <end position="48"/>
    </location>
</feature>
<evidence type="ECO:0000313" key="3">
    <source>
        <dbReference type="Proteomes" id="UP000012099"/>
    </source>
</evidence>
<feature type="transmembrane region" description="Helical" evidence="1">
    <location>
        <begin position="55"/>
        <end position="75"/>
    </location>
</feature>
<proteinExistence type="predicted"/>
<keyword evidence="1" id="KW-1133">Transmembrane helix</keyword>
<organism evidence="2 3">
    <name type="scientific">Leptospira noguchii str. 2007001578</name>
    <dbReference type="NCBI Taxonomy" id="1049974"/>
    <lineage>
        <taxon>Bacteria</taxon>
        <taxon>Pseudomonadati</taxon>
        <taxon>Spirochaetota</taxon>
        <taxon>Spirochaetia</taxon>
        <taxon>Leptospirales</taxon>
        <taxon>Leptospiraceae</taxon>
        <taxon>Leptospira</taxon>
    </lineage>
</organism>
<comment type="caution">
    <text evidence="2">The sequence shown here is derived from an EMBL/GenBank/DDBJ whole genome shotgun (WGS) entry which is preliminary data.</text>
</comment>
<sequence length="323" mass="38094">MSDDSFITFRVVDNFLNGYGLRWNPLERVQVYTHPLWLFLLIPIQWVVREISISAYLLSYLCGILFIFVYCFTFSKFRNTFGLIVVSLGVFFSSRTFIDYNTSGLENPLSFLLLLLFEIKFYSLYLNSKQENVKIDSYKIGLLTALLLLTRLDLVLFLILPGYVLFWEIFKKQRIQFLKYSFLGIFPWVIYLAFSIVYFGSFLPNTYYAKTNVLFSFSERIFAGWNYIRISLKWDPIIICVFGSHIFWVFSGPILKRFTKIEWILSKKEKRILWISLGSISIVLFYLLWIGGDFMAGRFLGTCLIVSIFSQCFFLPYILKIQI</sequence>